<feature type="chain" id="PRO_5009138228" evidence="1">
    <location>
        <begin position="26"/>
        <end position="157"/>
    </location>
</feature>
<dbReference type="InterPro" id="IPR007332">
    <property type="entry name" value="DUF411"/>
</dbReference>
<dbReference type="Pfam" id="PF04214">
    <property type="entry name" value="DUF411"/>
    <property type="match status" value="1"/>
</dbReference>
<evidence type="ECO:0000313" key="2">
    <source>
        <dbReference type="EMBL" id="ODR92055.1"/>
    </source>
</evidence>
<dbReference type="STRING" id="1752398.A8M32_07190"/>
<keyword evidence="3" id="KW-1185">Reference proteome</keyword>
<sequence length="157" mass="16782">MPRRKFLAGALAGSFVFVPALRTAAAGDARMDVYKDPLCGCCESWAAAMRQAGFSVSIHDESNMAAIKRRFAIPAELEACHTAVLDGYVVEGHVPVEAVRKILAERPDIAGIAVPGMPAGSTGMGDDPEASYEVYVIPRQAGGMPTIFHRVRPRTKP</sequence>
<protein>
    <submittedName>
        <fullName evidence="2">Metal-binding protein</fullName>
    </submittedName>
</protein>
<dbReference type="EMBL" id="LYBW01000050">
    <property type="protein sequence ID" value="ODR92055.1"/>
    <property type="molecule type" value="Genomic_DNA"/>
</dbReference>
<dbReference type="AlphaFoldDB" id="A0A1E3VET3"/>
<reference evidence="3" key="1">
    <citation type="submission" date="2016-05" db="EMBL/GenBank/DDBJ databases">
        <authorList>
            <person name="Li Y."/>
        </authorList>
    </citation>
    <scope>NUCLEOTIDE SEQUENCE [LARGE SCALE GENOMIC DNA]</scope>
    <source>
        <strain evidence="3">YIC4027</strain>
    </source>
</reference>
<dbReference type="Proteomes" id="UP000094342">
    <property type="component" value="Unassembled WGS sequence"/>
</dbReference>
<proteinExistence type="predicted"/>
<evidence type="ECO:0000313" key="3">
    <source>
        <dbReference type="Proteomes" id="UP000094342"/>
    </source>
</evidence>
<gene>
    <name evidence="2" type="ORF">A8M32_07190</name>
</gene>
<name>A0A1E3VET3_9HYPH</name>
<dbReference type="RefSeq" id="WP_069457747.1">
    <property type="nucleotide sequence ID" value="NZ_LYBW01000050.1"/>
</dbReference>
<accession>A0A1E3VET3</accession>
<evidence type="ECO:0000256" key="1">
    <source>
        <dbReference type="SAM" id="SignalP"/>
    </source>
</evidence>
<comment type="caution">
    <text evidence="2">The sequence shown here is derived from an EMBL/GenBank/DDBJ whole genome shotgun (WGS) entry which is preliminary data.</text>
</comment>
<feature type="signal peptide" evidence="1">
    <location>
        <begin position="1"/>
        <end position="25"/>
    </location>
</feature>
<keyword evidence="1" id="KW-0732">Signal</keyword>
<organism evidence="2 3">
    <name type="scientific">Sinorhizobium alkalisoli</name>
    <dbReference type="NCBI Taxonomy" id="1752398"/>
    <lineage>
        <taxon>Bacteria</taxon>
        <taxon>Pseudomonadati</taxon>
        <taxon>Pseudomonadota</taxon>
        <taxon>Alphaproteobacteria</taxon>
        <taxon>Hyphomicrobiales</taxon>
        <taxon>Rhizobiaceae</taxon>
        <taxon>Sinorhizobium/Ensifer group</taxon>
        <taxon>Sinorhizobium</taxon>
    </lineage>
</organism>